<protein>
    <submittedName>
        <fullName evidence="1">Uncharacterized protein</fullName>
    </submittedName>
</protein>
<sequence length="388" mass="42190">MFARVPLVEKATKMLAQASPTTEPNLSNLGINFTDVLVILGHISGTYVGCEYSGVIRRVGSAVTAHSPGDRVCFIGGDGFKTFVRAEEYALTRIPDSLPFTEAFAAIYLTAIYAINHLGRLRRGESILIHAAAGGVGQAAIKLAQHIGADLFVTVSSRKKKELVQELYGIPDNRVFFSRDLSFGRQIMHATNGHGIDVVLNSVSDEGLAESWRVIAPLGRFIGTRQARHLHLPVTSHARRSLHSTALMGQMTAELEDMLAKGIFATPKPLSVFSRAEFESAIRYLQTGRHMGKVVIEALLSCAGSLDEAGSIIAAALVKRLARVLSLPEEDIDTNRPIHLYGVDSLVAVELRFWFSTGGVQERVQLSSEVTLISFVHGGFNKSRGLNR</sequence>
<evidence type="ECO:0000313" key="1">
    <source>
        <dbReference type="EMBL" id="KAJ2990951.1"/>
    </source>
</evidence>
<reference evidence="1" key="1">
    <citation type="submission" date="2022-10" db="EMBL/GenBank/DDBJ databases">
        <title>Genome Sequence of Xylaria curta.</title>
        <authorList>
            <person name="Buettner E."/>
        </authorList>
    </citation>
    <scope>NUCLEOTIDE SEQUENCE</scope>
    <source>
        <strain evidence="1">Babe10</strain>
    </source>
</reference>
<dbReference type="Proteomes" id="UP001143856">
    <property type="component" value="Unassembled WGS sequence"/>
</dbReference>
<gene>
    <name evidence="1" type="ORF">NUW58_g2710</name>
</gene>
<proteinExistence type="predicted"/>
<comment type="caution">
    <text evidence="1">The sequence shown here is derived from an EMBL/GenBank/DDBJ whole genome shotgun (WGS) entry which is preliminary data.</text>
</comment>
<name>A0ACC1PGX7_9PEZI</name>
<organism evidence="1 2">
    <name type="scientific">Xylaria curta</name>
    <dbReference type="NCBI Taxonomy" id="42375"/>
    <lineage>
        <taxon>Eukaryota</taxon>
        <taxon>Fungi</taxon>
        <taxon>Dikarya</taxon>
        <taxon>Ascomycota</taxon>
        <taxon>Pezizomycotina</taxon>
        <taxon>Sordariomycetes</taxon>
        <taxon>Xylariomycetidae</taxon>
        <taxon>Xylariales</taxon>
        <taxon>Xylariaceae</taxon>
        <taxon>Xylaria</taxon>
    </lineage>
</organism>
<keyword evidence="2" id="KW-1185">Reference proteome</keyword>
<evidence type="ECO:0000313" key="2">
    <source>
        <dbReference type="Proteomes" id="UP001143856"/>
    </source>
</evidence>
<dbReference type="EMBL" id="JAPDGR010000367">
    <property type="protein sequence ID" value="KAJ2990951.1"/>
    <property type="molecule type" value="Genomic_DNA"/>
</dbReference>
<accession>A0ACC1PGX7</accession>